<dbReference type="Gramene" id="LPERR08G10590.4">
    <property type="protein sequence ID" value="LPERR08G10590.4"/>
    <property type="gene ID" value="LPERR08G10590"/>
</dbReference>
<sequence>MVVETMVALLRAAGVRLLSPSPSQEESRNEPPWSKFDGDLPSMLPESSGGHPRNSIDEGQGTTLVVGEISPASSSPKG</sequence>
<keyword evidence="3" id="KW-1185">Reference proteome</keyword>
<feature type="region of interest" description="Disordered" evidence="1">
    <location>
        <begin position="16"/>
        <end position="78"/>
    </location>
</feature>
<name>A0A0D9X7A8_9ORYZ</name>
<proteinExistence type="predicted"/>
<accession>A0A0D9X7A8</accession>
<evidence type="ECO:0000256" key="1">
    <source>
        <dbReference type="SAM" id="MobiDB-lite"/>
    </source>
</evidence>
<reference evidence="3" key="2">
    <citation type="submission" date="2013-12" db="EMBL/GenBank/DDBJ databases">
        <authorList>
            <person name="Yu Y."/>
            <person name="Lee S."/>
            <person name="de Baynast K."/>
            <person name="Wissotski M."/>
            <person name="Liu L."/>
            <person name="Talag J."/>
            <person name="Goicoechea J."/>
            <person name="Angelova A."/>
            <person name="Jetty R."/>
            <person name="Kudrna D."/>
            <person name="Golser W."/>
            <person name="Rivera L."/>
            <person name="Zhang J."/>
            <person name="Wing R."/>
        </authorList>
    </citation>
    <scope>NUCLEOTIDE SEQUENCE</scope>
</reference>
<dbReference type="Proteomes" id="UP000032180">
    <property type="component" value="Chromosome 8"/>
</dbReference>
<dbReference type="HOGENOM" id="CLU_2625555_0_0_1"/>
<protein>
    <submittedName>
        <fullName evidence="2">Uncharacterized protein</fullName>
    </submittedName>
</protein>
<reference evidence="2" key="3">
    <citation type="submission" date="2015-04" db="UniProtKB">
        <authorList>
            <consortium name="EnsemblPlants"/>
        </authorList>
    </citation>
    <scope>IDENTIFICATION</scope>
</reference>
<dbReference type="EnsemblPlants" id="LPERR08G10590.4">
    <property type="protein sequence ID" value="LPERR08G10590.4"/>
    <property type="gene ID" value="LPERR08G10590"/>
</dbReference>
<reference evidence="2 3" key="1">
    <citation type="submission" date="2012-08" db="EMBL/GenBank/DDBJ databases">
        <title>Oryza genome evolution.</title>
        <authorList>
            <person name="Wing R.A."/>
        </authorList>
    </citation>
    <scope>NUCLEOTIDE SEQUENCE</scope>
</reference>
<dbReference type="AlphaFoldDB" id="A0A0D9X7A8"/>
<evidence type="ECO:0000313" key="3">
    <source>
        <dbReference type="Proteomes" id="UP000032180"/>
    </source>
</evidence>
<organism evidence="2 3">
    <name type="scientific">Leersia perrieri</name>
    <dbReference type="NCBI Taxonomy" id="77586"/>
    <lineage>
        <taxon>Eukaryota</taxon>
        <taxon>Viridiplantae</taxon>
        <taxon>Streptophyta</taxon>
        <taxon>Embryophyta</taxon>
        <taxon>Tracheophyta</taxon>
        <taxon>Spermatophyta</taxon>
        <taxon>Magnoliopsida</taxon>
        <taxon>Liliopsida</taxon>
        <taxon>Poales</taxon>
        <taxon>Poaceae</taxon>
        <taxon>BOP clade</taxon>
        <taxon>Oryzoideae</taxon>
        <taxon>Oryzeae</taxon>
        <taxon>Oryzinae</taxon>
        <taxon>Leersia</taxon>
    </lineage>
</organism>
<evidence type="ECO:0000313" key="2">
    <source>
        <dbReference type="EnsemblPlants" id="LPERR08G10590.4"/>
    </source>
</evidence>